<dbReference type="AlphaFoldDB" id="A0AA38GT35"/>
<evidence type="ECO:0000256" key="1">
    <source>
        <dbReference type="SAM" id="MobiDB-lite"/>
    </source>
</evidence>
<name>A0AA38GT35_TAXCH</name>
<dbReference type="InterPro" id="IPR057300">
    <property type="entry name" value="OB_Rrp5"/>
</dbReference>
<dbReference type="PANTHER" id="PTHR23270:SF10">
    <property type="entry name" value="PROTEIN RRP5 HOMOLOG"/>
    <property type="match status" value="1"/>
</dbReference>
<feature type="domain" description="S1 motif" evidence="2">
    <location>
        <begin position="171"/>
        <end position="240"/>
    </location>
</feature>
<dbReference type="GO" id="GO:0003723">
    <property type="term" value="F:RNA binding"/>
    <property type="evidence" value="ECO:0007669"/>
    <property type="project" value="TreeGrafter"/>
</dbReference>
<dbReference type="SMART" id="SM00316">
    <property type="entry name" value="S1"/>
    <property type="match status" value="3"/>
</dbReference>
<feature type="region of interest" description="Disordered" evidence="1">
    <location>
        <begin position="353"/>
        <end position="376"/>
    </location>
</feature>
<dbReference type="InterPro" id="IPR045209">
    <property type="entry name" value="Rrp5"/>
</dbReference>
<dbReference type="GO" id="GO:0032040">
    <property type="term" value="C:small-subunit processome"/>
    <property type="evidence" value="ECO:0007669"/>
    <property type="project" value="TreeGrafter"/>
</dbReference>
<organism evidence="3 4">
    <name type="scientific">Taxus chinensis</name>
    <name type="common">Chinese yew</name>
    <name type="synonym">Taxus wallichiana var. chinensis</name>
    <dbReference type="NCBI Taxonomy" id="29808"/>
    <lineage>
        <taxon>Eukaryota</taxon>
        <taxon>Viridiplantae</taxon>
        <taxon>Streptophyta</taxon>
        <taxon>Embryophyta</taxon>
        <taxon>Tracheophyta</taxon>
        <taxon>Spermatophyta</taxon>
        <taxon>Pinopsida</taxon>
        <taxon>Pinidae</taxon>
        <taxon>Conifers II</taxon>
        <taxon>Cupressales</taxon>
        <taxon>Taxaceae</taxon>
        <taxon>Taxus</taxon>
    </lineage>
</organism>
<comment type="caution">
    <text evidence="3">The sequence shown here is derived from an EMBL/GenBank/DDBJ whole genome shotgun (WGS) entry which is preliminary data.</text>
</comment>
<dbReference type="GO" id="GO:0006364">
    <property type="term" value="P:rRNA processing"/>
    <property type="evidence" value="ECO:0007669"/>
    <property type="project" value="InterPro"/>
</dbReference>
<dbReference type="SUPFAM" id="SSF50249">
    <property type="entry name" value="Nucleic acid-binding proteins"/>
    <property type="match status" value="3"/>
</dbReference>
<sequence length="481" mass="53893">MTHKSVLVQISYTSGHNDMTELGLDSGTEAESAFHVGQVVRCRIIRAVPKLQRLELSFIISSDRIHTSQDNTIDMKIGSIVSGVVKNVTTSAIILDVPMDMGCTKGTIFNEQLSDNPGHLEQIKSLLKPGNKFDRLLVLDIVNQNLILSAKYSLVESAKLLPSDIVQVHTQSVLQGYICNIIENGVFVRFLGRLTGFVPKHQVLDRFNEDLLKHFYIGQSVRSQILKVNEETGKIRLSLKQSACFSTDASLIQGYFVEEDMISKLQASESASSDIDWAEDFVIGSCVEGEVLEIKEYGVIVNLKEYKDIVGFITHHQLGGISVEIGKIVEARILDIVRSDGIVDLSLRPELLQDRKPQEPTEKPFPRKRRKSEQNAGLKVHQKVDAVVELVKDDYLVLSLPEHENMIAFASTHDYNMWMDPHMHYATGQKVHKLLVQCQHSAQSYYALLGLLRSLCKFVESLHKLCNLLVVLQALADAAKY</sequence>
<proteinExistence type="predicted"/>
<dbReference type="Pfam" id="PF00575">
    <property type="entry name" value="S1"/>
    <property type="match status" value="1"/>
</dbReference>
<dbReference type="OMA" id="SSDIDWA"/>
<keyword evidence="4" id="KW-1185">Reference proteome</keyword>
<dbReference type="Gene3D" id="2.40.50.140">
    <property type="entry name" value="Nucleic acid-binding proteins"/>
    <property type="match status" value="2"/>
</dbReference>
<dbReference type="FunFam" id="2.40.50.140:FF:000103">
    <property type="entry name" value="protein RRP5 homolog"/>
    <property type="match status" value="1"/>
</dbReference>
<dbReference type="Proteomes" id="UP000824469">
    <property type="component" value="Unassembled WGS sequence"/>
</dbReference>
<dbReference type="InterPro" id="IPR003029">
    <property type="entry name" value="S1_domain"/>
</dbReference>
<gene>
    <name evidence="3" type="ORF">KI387_007533</name>
</gene>
<reference evidence="3 4" key="1">
    <citation type="journal article" date="2021" name="Nat. Plants">
        <title>The Taxus genome provides insights into paclitaxel biosynthesis.</title>
        <authorList>
            <person name="Xiong X."/>
            <person name="Gou J."/>
            <person name="Liao Q."/>
            <person name="Li Y."/>
            <person name="Zhou Q."/>
            <person name="Bi G."/>
            <person name="Li C."/>
            <person name="Du R."/>
            <person name="Wang X."/>
            <person name="Sun T."/>
            <person name="Guo L."/>
            <person name="Liang H."/>
            <person name="Lu P."/>
            <person name="Wu Y."/>
            <person name="Zhang Z."/>
            <person name="Ro D.K."/>
            <person name="Shang Y."/>
            <person name="Huang S."/>
            <person name="Yan J."/>
        </authorList>
    </citation>
    <scope>NUCLEOTIDE SEQUENCE [LARGE SCALE GENOMIC DNA]</scope>
    <source>
        <strain evidence="3">Ta-2019</strain>
    </source>
</reference>
<dbReference type="EMBL" id="JAHRHJ020000002">
    <property type="protein sequence ID" value="KAH9327355.1"/>
    <property type="molecule type" value="Genomic_DNA"/>
</dbReference>
<evidence type="ECO:0000259" key="2">
    <source>
        <dbReference type="PROSITE" id="PS50126"/>
    </source>
</evidence>
<evidence type="ECO:0000313" key="3">
    <source>
        <dbReference type="EMBL" id="KAH9327355.1"/>
    </source>
</evidence>
<dbReference type="PROSITE" id="PS50126">
    <property type="entry name" value="S1"/>
    <property type="match status" value="3"/>
</dbReference>
<feature type="domain" description="S1 motif" evidence="2">
    <location>
        <begin position="78"/>
        <end position="151"/>
    </location>
</feature>
<dbReference type="PANTHER" id="PTHR23270">
    <property type="entry name" value="PROGRAMMED CELL DEATH PROTEIN 11 PRE-RRNA PROCESSING PROTEIN RRP5"/>
    <property type="match status" value="1"/>
</dbReference>
<evidence type="ECO:0000313" key="4">
    <source>
        <dbReference type="Proteomes" id="UP000824469"/>
    </source>
</evidence>
<feature type="compositionally biased region" description="Basic and acidic residues" evidence="1">
    <location>
        <begin position="353"/>
        <end position="365"/>
    </location>
</feature>
<protein>
    <recommendedName>
        <fullName evidence="2">S1 motif domain-containing protein</fullName>
    </recommendedName>
</protein>
<accession>A0AA38GT35</accession>
<dbReference type="Pfam" id="PF24682">
    <property type="entry name" value="OB_RRP5"/>
    <property type="match status" value="1"/>
</dbReference>
<feature type="domain" description="S1 motif" evidence="2">
    <location>
        <begin position="284"/>
        <end position="348"/>
    </location>
</feature>
<dbReference type="InterPro" id="IPR012340">
    <property type="entry name" value="NA-bd_OB-fold"/>
</dbReference>